<organism evidence="1 2">
    <name type="scientific">Paramuribaculum intestinale</name>
    <dbReference type="NCBI Taxonomy" id="2094151"/>
    <lineage>
        <taxon>Bacteria</taxon>
        <taxon>Pseudomonadati</taxon>
        <taxon>Bacteroidota</taxon>
        <taxon>Bacteroidia</taxon>
        <taxon>Bacteroidales</taxon>
        <taxon>Muribaculaceae</taxon>
        <taxon>Paramuribaculum</taxon>
    </lineage>
</organism>
<protein>
    <submittedName>
        <fullName evidence="1">MmcQ/YjbR family DNA-binding protein</fullName>
    </submittedName>
</protein>
<keyword evidence="1" id="KW-0238">DNA-binding</keyword>
<dbReference type="InterPro" id="IPR058532">
    <property type="entry name" value="YjbR/MT2646/Rv2570-like"/>
</dbReference>
<proteinExistence type="predicted"/>
<dbReference type="Pfam" id="PF04237">
    <property type="entry name" value="YjbR"/>
    <property type="match status" value="1"/>
</dbReference>
<accession>A0A2V1IXR9</accession>
<evidence type="ECO:0000313" key="2">
    <source>
        <dbReference type="Proteomes" id="UP000244925"/>
    </source>
</evidence>
<dbReference type="EMBL" id="PUBV01000009">
    <property type="protein sequence ID" value="PWB07893.1"/>
    <property type="molecule type" value="Genomic_DNA"/>
</dbReference>
<dbReference type="Proteomes" id="UP000244925">
    <property type="component" value="Unassembled WGS sequence"/>
</dbReference>
<evidence type="ECO:0000313" key="1">
    <source>
        <dbReference type="EMBL" id="PWB07893.1"/>
    </source>
</evidence>
<keyword evidence="2" id="KW-1185">Reference proteome</keyword>
<gene>
    <name evidence="1" type="ORF">C5O25_05900</name>
</gene>
<dbReference type="PANTHER" id="PTHR35145">
    <property type="entry name" value="CYTOPLASMIC PROTEIN-RELATED"/>
    <property type="match status" value="1"/>
</dbReference>
<dbReference type="SUPFAM" id="SSF142906">
    <property type="entry name" value="YjbR-like"/>
    <property type="match status" value="1"/>
</dbReference>
<dbReference type="AlphaFoldDB" id="A0A2V1IXR9"/>
<name>A0A2V1IXR9_9BACT</name>
<dbReference type="PANTHER" id="PTHR35145:SF1">
    <property type="entry name" value="CYTOPLASMIC PROTEIN"/>
    <property type="match status" value="1"/>
</dbReference>
<dbReference type="GO" id="GO:0003677">
    <property type="term" value="F:DNA binding"/>
    <property type="evidence" value="ECO:0007669"/>
    <property type="project" value="UniProtKB-KW"/>
</dbReference>
<dbReference type="RefSeq" id="WP_107035810.1">
    <property type="nucleotide sequence ID" value="NZ_CAONGC010000073.1"/>
</dbReference>
<reference evidence="2" key="1">
    <citation type="submission" date="2018-02" db="EMBL/GenBank/DDBJ databases">
        <authorList>
            <person name="Clavel T."/>
            <person name="Strowig T."/>
        </authorList>
    </citation>
    <scope>NUCLEOTIDE SEQUENCE [LARGE SCALE GENOMIC DNA]</scope>
    <source>
        <strain evidence="2">DSM 100764</strain>
    </source>
</reference>
<dbReference type="InterPro" id="IPR038056">
    <property type="entry name" value="YjbR-like_sf"/>
</dbReference>
<comment type="caution">
    <text evidence="1">The sequence shown here is derived from an EMBL/GenBank/DDBJ whole genome shotgun (WGS) entry which is preliminary data.</text>
</comment>
<dbReference type="InterPro" id="IPR007351">
    <property type="entry name" value="YjbR"/>
</dbReference>
<dbReference type="Gene3D" id="3.90.1150.30">
    <property type="match status" value="1"/>
</dbReference>
<dbReference type="GeneID" id="93424083"/>
<sequence length="118" mass="13848">MNIEEVREYGLSLPHATERCPFGSDTLSLEIGGRIFCLMTLDNQWDFYNLKADPDFAIELRDRYASIRPGYHMNKRHWISVDFHGDVPDAVHRELILHSYRQTAMKLPRNVREQLSIT</sequence>